<accession>A0A975BWU0</accession>
<sequence length="118" mass="13199">MKNCSSVAGYPDTSDFFSFIRQLPNLSADIVGEVDCYLHVILLSLEHFEVIIIISTQYLRCWLPRRGRGCRDALIPKLNADFAGGEHKGQLFSVMQCFQYSGRAVLRFGVEANQSHGG</sequence>
<keyword evidence="2" id="KW-1185">Reference proteome</keyword>
<evidence type="ECO:0000313" key="2">
    <source>
        <dbReference type="Proteomes" id="UP000663722"/>
    </source>
</evidence>
<dbReference type="EMBL" id="CP061800">
    <property type="protein sequence ID" value="QTA92972.1"/>
    <property type="molecule type" value="Genomic_DNA"/>
</dbReference>
<proteinExistence type="predicted"/>
<dbReference type="Proteomes" id="UP000663722">
    <property type="component" value="Chromosome"/>
</dbReference>
<reference evidence="1" key="1">
    <citation type="journal article" date="2021" name="Microb. Physiol.">
        <title>Proteogenomic Insights into the Physiology of Marine, Sulfate-Reducing, Filamentous Desulfonema limicola and Desulfonema magnum.</title>
        <authorList>
            <person name="Schnaars V."/>
            <person name="Wohlbrand L."/>
            <person name="Scheve S."/>
            <person name="Hinrichs C."/>
            <person name="Reinhardt R."/>
            <person name="Rabus R."/>
        </authorList>
    </citation>
    <scope>NUCLEOTIDE SEQUENCE</scope>
    <source>
        <strain evidence="1">4be13</strain>
    </source>
</reference>
<dbReference type="AlphaFoldDB" id="A0A975BWU0"/>
<organism evidence="1 2">
    <name type="scientific">Desulfonema magnum</name>
    <dbReference type="NCBI Taxonomy" id="45655"/>
    <lineage>
        <taxon>Bacteria</taxon>
        <taxon>Pseudomonadati</taxon>
        <taxon>Thermodesulfobacteriota</taxon>
        <taxon>Desulfobacteria</taxon>
        <taxon>Desulfobacterales</taxon>
        <taxon>Desulfococcaceae</taxon>
        <taxon>Desulfonema</taxon>
    </lineage>
</organism>
<dbReference type="KEGG" id="dmm:dnm_090650"/>
<name>A0A975BWU0_9BACT</name>
<evidence type="ECO:0000313" key="1">
    <source>
        <dbReference type="EMBL" id="QTA92972.1"/>
    </source>
</evidence>
<dbReference type="RefSeq" id="WP_207680117.1">
    <property type="nucleotide sequence ID" value="NZ_CP061800.1"/>
</dbReference>
<protein>
    <submittedName>
        <fullName evidence="1">Uncharacterized protein</fullName>
    </submittedName>
</protein>
<gene>
    <name evidence="1" type="ORF">dnm_090650</name>
</gene>